<dbReference type="RefSeq" id="XP_042563949.1">
    <property type="nucleotide sequence ID" value="XM_042708015.1"/>
</dbReference>
<organism evidence="8 9">
    <name type="scientific">Clupea harengus</name>
    <name type="common">Atlantic herring</name>
    <dbReference type="NCBI Taxonomy" id="7950"/>
    <lineage>
        <taxon>Eukaryota</taxon>
        <taxon>Metazoa</taxon>
        <taxon>Chordata</taxon>
        <taxon>Craniata</taxon>
        <taxon>Vertebrata</taxon>
        <taxon>Euteleostomi</taxon>
        <taxon>Actinopterygii</taxon>
        <taxon>Neopterygii</taxon>
        <taxon>Teleostei</taxon>
        <taxon>Clupei</taxon>
        <taxon>Clupeiformes</taxon>
        <taxon>Clupeoidei</taxon>
        <taxon>Clupeidae</taxon>
        <taxon>Clupea</taxon>
    </lineage>
</organism>
<keyword evidence="4" id="KW-0325">Glycoprotein</keyword>
<keyword evidence="2 6" id="KW-0732">Signal</keyword>
<dbReference type="Proteomes" id="UP000515152">
    <property type="component" value="Chromosome 6"/>
</dbReference>
<keyword evidence="5" id="KW-1133">Transmembrane helix</keyword>
<comment type="subcellular location">
    <subcellularLocation>
        <location evidence="1">Membrane</location>
    </subcellularLocation>
</comment>
<feature type="signal peptide" evidence="6">
    <location>
        <begin position="1"/>
        <end position="17"/>
    </location>
</feature>
<feature type="domain" description="Ig-like" evidence="7">
    <location>
        <begin position="143"/>
        <end position="208"/>
    </location>
</feature>
<dbReference type="InterPro" id="IPR036179">
    <property type="entry name" value="Ig-like_dom_sf"/>
</dbReference>
<gene>
    <name evidence="9" type="primary">LOC116220762</name>
</gene>
<keyword evidence="3 5" id="KW-0472">Membrane</keyword>
<evidence type="ECO:0000313" key="9">
    <source>
        <dbReference type="RefSeq" id="XP_042563949.1"/>
    </source>
</evidence>
<evidence type="ECO:0000256" key="6">
    <source>
        <dbReference type="SAM" id="SignalP"/>
    </source>
</evidence>
<dbReference type="AlphaFoldDB" id="A0A8M1KQJ4"/>
<name>A0A8M1KQJ4_CLUHA</name>
<evidence type="ECO:0000256" key="1">
    <source>
        <dbReference type="ARBA" id="ARBA00004370"/>
    </source>
</evidence>
<dbReference type="Gene3D" id="2.60.40.10">
    <property type="entry name" value="Immunoglobulins"/>
    <property type="match status" value="2"/>
</dbReference>
<evidence type="ECO:0000256" key="5">
    <source>
        <dbReference type="SAM" id="Phobius"/>
    </source>
</evidence>
<dbReference type="GO" id="GO:0016020">
    <property type="term" value="C:membrane"/>
    <property type="evidence" value="ECO:0007669"/>
    <property type="project" value="UniProtKB-SubCell"/>
</dbReference>
<dbReference type="InterPro" id="IPR015631">
    <property type="entry name" value="CD2/SLAM_rcpt"/>
</dbReference>
<evidence type="ECO:0000259" key="7">
    <source>
        <dbReference type="PROSITE" id="PS50835"/>
    </source>
</evidence>
<dbReference type="PANTHER" id="PTHR12080">
    <property type="entry name" value="SIGNALING LYMPHOCYTIC ACTIVATION MOLECULE"/>
    <property type="match status" value="1"/>
</dbReference>
<proteinExistence type="predicted"/>
<dbReference type="SUPFAM" id="SSF48726">
    <property type="entry name" value="Immunoglobulin"/>
    <property type="match status" value="1"/>
</dbReference>
<accession>A0A8M1KQJ4</accession>
<dbReference type="GeneID" id="116220762"/>
<keyword evidence="8" id="KW-1185">Reference proteome</keyword>
<evidence type="ECO:0000313" key="8">
    <source>
        <dbReference type="Proteomes" id="UP000515152"/>
    </source>
</evidence>
<evidence type="ECO:0000256" key="4">
    <source>
        <dbReference type="ARBA" id="ARBA00023180"/>
    </source>
</evidence>
<dbReference type="InterPro" id="IPR013783">
    <property type="entry name" value="Ig-like_fold"/>
</dbReference>
<feature type="transmembrane region" description="Helical" evidence="5">
    <location>
        <begin position="247"/>
        <end position="271"/>
    </location>
</feature>
<keyword evidence="5" id="KW-0812">Transmembrane</keyword>
<reference evidence="9" key="1">
    <citation type="submission" date="2025-08" db="UniProtKB">
        <authorList>
            <consortium name="RefSeq"/>
        </authorList>
    </citation>
    <scope>IDENTIFICATION</scope>
</reference>
<dbReference type="PROSITE" id="PS50835">
    <property type="entry name" value="IG_LIKE"/>
    <property type="match status" value="1"/>
</dbReference>
<sequence>MKAASALLLLIPLITQGMFQVETICSVRRETPCYRTLGHTVHLQLTTSTSGYALNLDHNDQRIFRFRKSQVTFLKDSVKDRWQFSPENGTLRIGPAERNDSGLYKAESFDQSTGKSIGGSTVQLTIEAPVDKPVLTQHCSDWIRAVNCSSNGDSPQYIWSLNGRPLSEADADLRADNQTLRLSRNVTGELTCSVSNHVSSNKNSVLLHPCHDTQTVATTHRTDSVTNTTTPSRSVADVIIVDVEEHWWIYYVIIPVSLGLLISLAVTICVCRKKKTHRTVNGTNMWSSNQTEDN</sequence>
<evidence type="ECO:0000256" key="3">
    <source>
        <dbReference type="ARBA" id="ARBA00023136"/>
    </source>
</evidence>
<evidence type="ECO:0000256" key="2">
    <source>
        <dbReference type="ARBA" id="ARBA00022729"/>
    </source>
</evidence>
<dbReference type="OrthoDB" id="8439544at2759"/>
<feature type="chain" id="PRO_5035449470" evidence="6">
    <location>
        <begin position="18"/>
        <end position="294"/>
    </location>
</feature>
<protein>
    <submittedName>
        <fullName evidence="9">Hepatocyte cell adhesion molecule-like isoform X1</fullName>
    </submittedName>
</protein>
<dbReference type="InterPro" id="IPR007110">
    <property type="entry name" value="Ig-like_dom"/>
</dbReference>